<gene>
    <name evidence="1" type="ORF">HMPREF9944_01888</name>
</gene>
<sequence>MRGGCELPINRYCEPKTEGVSLHLTNQTVEFKTQSYENKMLFRLDGTAVHAFLAR</sequence>
<dbReference type="EMBL" id="AGEK01000032">
    <property type="protein sequence ID" value="EHO68634.1"/>
    <property type="molecule type" value="Genomic_DNA"/>
</dbReference>
<keyword evidence="2" id="KW-1185">Reference proteome</keyword>
<organism evidence="1 2">
    <name type="scientific">Segatella maculosa OT 289</name>
    <dbReference type="NCBI Taxonomy" id="999422"/>
    <lineage>
        <taxon>Bacteria</taxon>
        <taxon>Pseudomonadati</taxon>
        <taxon>Bacteroidota</taxon>
        <taxon>Bacteroidia</taxon>
        <taxon>Bacteroidales</taxon>
        <taxon>Prevotellaceae</taxon>
        <taxon>Segatella</taxon>
    </lineage>
</organism>
<dbReference type="STRING" id="999422.HMPREF9944_01888"/>
<comment type="caution">
    <text evidence="1">The sequence shown here is derived from an EMBL/GenBank/DDBJ whole genome shotgun (WGS) entry which is preliminary data.</text>
</comment>
<protein>
    <submittedName>
        <fullName evidence="1">Uncharacterized protein</fullName>
    </submittedName>
</protein>
<evidence type="ECO:0000313" key="2">
    <source>
        <dbReference type="Proteomes" id="UP000003167"/>
    </source>
</evidence>
<dbReference type="AlphaFoldDB" id="H1HNZ4"/>
<name>H1HNZ4_9BACT</name>
<evidence type="ECO:0000313" key="1">
    <source>
        <dbReference type="EMBL" id="EHO68634.1"/>
    </source>
</evidence>
<dbReference type="Proteomes" id="UP000003167">
    <property type="component" value="Unassembled WGS sequence"/>
</dbReference>
<proteinExistence type="predicted"/>
<accession>H1HNZ4</accession>
<reference evidence="1 2" key="1">
    <citation type="submission" date="2011-12" db="EMBL/GenBank/DDBJ databases">
        <title>The Genome Sequence of Prevotella maculosa OT 289.</title>
        <authorList>
            <consortium name="The Broad Institute Genome Sequencing Platform"/>
            <person name="Earl A."/>
            <person name="Ward D."/>
            <person name="Feldgarden M."/>
            <person name="Gevers D."/>
            <person name="Izard J."/>
            <person name="Blanton J.M."/>
            <person name="Mathney J."/>
            <person name="Tanner A.C."/>
            <person name="Dewhirst F.E."/>
            <person name="Young S.K."/>
            <person name="Zeng Q."/>
            <person name="Gargeya S."/>
            <person name="Fitzgerald M."/>
            <person name="Haas B."/>
            <person name="Abouelleil A."/>
            <person name="Alvarado L."/>
            <person name="Arachchi H.M."/>
            <person name="Berlin A."/>
            <person name="Chapman S.B."/>
            <person name="Gearin G."/>
            <person name="Goldberg J."/>
            <person name="Griggs A."/>
            <person name="Gujja S."/>
            <person name="Hansen M."/>
            <person name="Heiman D."/>
            <person name="Howarth C."/>
            <person name="Larimer J."/>
            <person name="Lui A."/>
            <person name="MacDonald P.J.P."/>
            <person name="McCowen C."/>
            <person name="Montmayeur A."/>
            <person name="Murphy C."/>
            <person name="Neiman D."/>
            <person name="Pearson M."/>
            <person name="Priest M."/>
            <person name="Roberts A."/>
            <person name="Saif S."/>
            <person name="Shea T."/>
            <person name="Sisk P."/>
            <person name="Stolte C."/>
            <person name="Sykes S."/>
            <person name="Wortman J."/>
            <person name="Nusbaum C."/>
            <person name="Birren B."/>
        </authorList>
    </citation>
    <scope>NUCLEOTIDE SEQUENCE [LARGE SCALE GENOMIC DNA]</scope>
    <source>
        <strain evidence="1 2">OT 289</strain>
    </source>
</reference>
<dbReference type="HOGENOM" id="CLU_3028504_0_0_10"/>